<accession>A0ABU2D1W4</accession>
<name>A0ABU2D1W4_9EURY</name>
<dbReference type="EMBL" id="JAVKPK010000033">
    <property type="protein sequence ID" value="MDR7665975.1"/>
    <property type="molecule type" value="Genomic_DNA"/>
</dbReference>
<sequence length="117" mass="12977">MQIIKKPQIDLVLKAYIQVTGQEIEQKDRSTDQLKIHSCLEEFETANFETQNPEMKFSTPSSTSTLSGNTCKVEEPGLNLLQAAERNSLNFNLENGLQVVPEATEHLSCLLIPASGN</sequence>
<evidence type="ECO:0000313" key="3">
    <source>
        <dbReference type="Proteomes" id="UP001246244"/>
    </source>
</evidence>
<dbReference type="RefSeq" id="WP_310576001.1">
    <property type="nucleotide sequence ID" value="NZ_JAVKPK010000033.1"/>
</dbReference>
<protein>
    <submittedName>
        <fullName evidence="2">Uncharacterized protein</fullName>
    </submittedName>
</protein>
<reference evidence="3" key="1">
    <citation type="submission" date="2023-07" db="EMBL/GenBank/DDBJ databases">
        <title>Whole-genome sequencing of a new Methanosarcina sp. Z-7115.</title>
        <authorList>
            <person name="Zhilina T.N."/>
            <person name="Merkel A.Y."/>
        </authorList>
    </citation>
    <scope>NUCLEOTIDE SEQUENCE [LARGE SCALE GENOMIC DNA]</scope>
    <source>
        <strain evidence="3">Z-7115</strain>
    </source>
</reference>
<organism evidence="2 3">
    <name type="scientific">Methanosarcina baikalica</name>
    <dbReference type="NCBI Taxonomy" id="3073890"/>
    <lineage>
        <taxon>Archaea</taxon>
        <taxon>Methanobacteriati</taxon>
        <taxon>Methanobacteriota</taxon>
        <taxon>Stenosarchaea group</taxon>
        <taxon>Methanomicrobia</taxon>
        <taxon>Methanosarcinales</taxon>
        <taxon>Methanosarcinaceae</taxon>
        <taxon>Methanosarcina</taxon>
    </lineage>
</organism>
<evidence type="ECO:0000256" key="1">
    <source>
        <dbReference type="SAM" id="MobiDB-lite"/>
    </source>
</evidence>
<dbReference type="Proteomes" id="UP001246244">
    <property type="component" value="Unassembled WGS sequence"/>
</dbReference>
<feature type="region of interest" description="Disordered" evidence="1">
    <location>
        <begin position="50"/>
        <end position="69"/>
    </location>
</feature>
<proteinExistence type="predicted"/>
<keyword evidence="3" id="KW-1185">Reference proteome</keyword>
<evidence type="ECO:0000313" key="2">
    <source>
        <dbReference type="EMBL" id="MDR7665975.1"/>
    </source>
</evidence>
<comment type="caution">
    <text evidence="2">The sequence shown here is derived from an EMBL/GenBank/DDBJ whole genome shotgun (WGS) entry which is preliminary data.</text>
</comment>
<gene>
    <name evidence="2" type="ORF">RG963_09360</name>
</gene>